<dbReference type="AlphaFoldDB" id="A0A0E9VHT6"/>
<evidence type="ECO:0000313" key="1">
    <source>
        <dbReference type="EMBL" id="JAH77642.1"/>
    </source>
</evidence>
<accession>A0A0E9VHT6</accession>
<reference evidence="1" key="2">
    <citation type="journal article" date="2015" name="Fish Shellfish Immunol.">
        <title>Early steps in the European eel (Anguilla anguilla)-Vibrio vulnificus interaction in the gills: Role of the RtxA13 toxin.</title>
        <authorList>
            <person name="Callol A."/>
            <person name="Pajuelo D."/>
            <person name="Ebbesson L."/>
            <person name="Teles M."/>
            <person name="MacKenzie S."/>
            <person name="Amaro C."/>
        </authorList>
    </citation>
    <scope>NUCLEOTIDE SEQUENCE</scope>
</reference>
<dbReference type="EMBL" id="GBXM01030935">
    <property type="protein sequence ID" value="JAH77642.1"/>
    <property type="molecule type" value="Transcribed_RNA"/>
</dbReference>
<sequence>MRLSVWPFKCYFRVKVHREVQRVSLLGKNLGQYITFIYCMCN</sequence>
<name>A0A0E9VHT6_ANGAN</name>
<protein>
    <submittedName>
        <fullName evidence="1">Uncharacterized protein</fullName>
    </submittedName>
</protein>
<reference evidence="1" key="1">
    <citation type="submission" date="2014-11" db="EMBL/GenBank/DDBJ databases">
        <authorList>
            <person name="Amaro Gonzalez C."/>
        </authorList>
    </citation>
    <scope>NUCLEOTIDE SEQUENCE</scope>
</reference>
<proteinExistence type="predicted"/>
<organism evidence="1">
    <name type="scientific">Anguilla anguilla</name>
    <name type="common">European freshwater eel</name>
    <name type="synonym">Muraena anguilla</name>
    <dbReference type="NCBI Taxonomy" id="7936"/>
    <lineage>
        <taxon>Eukaryota</taxon>
        <taxon>Metazoa</taxon>
        <taxon>Chordata</taxon>
        <taxon>Craniata</taxon>
        <taxon>Vertebrata</taxon>
        <taxon>Euteleostomi</taxon>
        <taxon>Actinopterygii</taxon>
        <taxon>Neopterygii</taxon>
        <taxon>Teleostei</taxon>
        <taxon>Anguilliformes</taxon>
        <taxon>Anguillidae</taxon>
        <taxon>Anguilla</taxon>
    </lineage>
</organism>